<dbReference type="OrthoDB" id="3239836at2"/>
<dbReference type="RefSeq" id="WP_044084498.1">
    <property type="nucleotide sequence ID" value="NZ_ABXB03000003.1"/>
</dbReference>
<reference evidence="1 2" key="1">
    <citation type="submission" date="2014-03" db="EMBL/GenBank/DDBJ databases">
        <title>Genomics of Bifidobacteria.</title>
        <authorList>
            <person name="Ventura M."/>
            <person name="Milani C."/>
            <person name="Lugli G.A."/>
        </authorList>
    </citation>
    <scope>NUCLEOTIDE SEQUENCE [LARGE SCALE GENOMIC DNA]</scope>
    <source>
        <strain evidence="1 2">LMG 11596</strain>
    </source>
</reference>
<dbReference type="AlphaFoldDB" id="A0A087ALP8"/>
<sequence length="308" mass="32918">MQTRPCHVQSPRFHAKLFVGALMAIVLTLAGGACSVPRVAGQAEANVQLSACDKAMRRATRRTQLATGTAFATRDLRFAMADAAEHDWVDVAIQCPTRFEQGTLRSAQMQWLAQQLAKRVQRNYTALIVTRLDGLTDNVLPGATLAQLALSEDRVGFATEVLAGRRAVAARTNGLDGSTALAALSDDHKQASSELMSLAGNTQDLRRKVYATQTLVDSPDTMVDPATGLSAPTVAVLEMNCAREELATVQQALPNVHIDDDAKANATLDNELCQLSLLIATHAVTAFQMGYPSFDLALFSATPPAAQS</sequence>
<gene>
    <name evidence="1" type="ORF">BGLCM_0369</name>
</gene>
<comment type="caution">
    <text evidence="1">The sequence shown here is derived from an EMBL/GenBank/DDBJ whole genome shotgun (WGS) entry which is preliminary data.</text>
</comment>
<evidence type="ECO:0000313" key="2">
    <source>
        <dbReference type="Proteomes" id="UP000029074"/>
    </source>
</evidence>
<dbReference type="PROSITE" id="PS51257">
    <property type="entry name" value="PROKAR_LIPOPROTEIN"/>
    <property type="match status" value="1"/>
</dbReference>
<keyword evidence="2" id="KW-1185">Reference proteome</keyword>
<accession>A0A087ALP8</accession>
<proteinExistence type="predicted"/>
<name>A0A087ALP8_9BIFI</name>
<evidence type="ECO:0000313" key="1">
    <source>
        <dbReference type="EMBL" id="KFI59698.1"/>
    </source>
</evidence>
<dbReference type="EMBL" id="JGYW01000002">
    <property type="protein sequence ID" value="KFI59698.1"/>
    <property type="molecule type" value="Genomic_DNA"/>
</dbReference>
<organism evidence="1 2">
    <name type="scientific">Bifidobacterium gallicum DSM 20093 = LMG 11596</name>
    <dbReference type="NCBI Taxonomy" id="561180"/>
    <lineage>
        <taxon>Bacteria</taxon>
        <taxon>Bacillati</taxon>
        <taxon>Actinomycetota</taxon>
        <taxon>Actinomycetes</taxon>
        <taxon>Bifidobacteriales</taxon>
        <taxon>Bifidobacteriaceae</taxon>
        <taxon>Bifidobacterium</taxon>
    </lineage>
</organism>
<protein>
    <recommendedName>
        <fullName evidence="3">Lipoprotein</fullName>
    </recommendedName>
</protein>
<evidence type="ECO:0008006" key="3">
    <source>
        <dbReference type="Google" id="ProtNLM"/>
    </source>
</evidence>
<dbReference type="Proteomes" id="UP000029074">
    <property type="component" value="Unassembled WGS sequence"/>
</dbReference>